<dbReference type="InterPro" id="IPR050763">
    <property type="entry name" value="ABC_transporter_ATP-binding"/>
</dbReference>
<evidence type="ECO:0000256" key="3">
    <source>
        <dbReference type="ARBA" id="ARBA00022840"/>
    </source>
</evidence>
<dbReference type="GO" id="GO:0005524">
    <property type="term" value="F:ATP binding"/>
    <property type="evidence" value="ECO:0007669"/>
    <property type="project" value="UniProtKB-KW"/>
</dbReference>
<dbReference type="SUPFAM" id="SSF52540">
    <property type="entry name" value="P-loop containing nucleoside triphosphate hydrolases"/>
    <property type="match status" value="1"/>
</dbReference>
<protein>
    <submittedName>
        <fullName evidence="5">ABC transporter ATP-binding protein</fullName>
    </submittedName>
</protein>
<dbReference type="PANTHER" id="PTHR42711">
    <property type="entry name" value="ABC TRANSPORTER ATP-BINDING PROTEIN"/>
    <property type="match status" value="1"/>
</dbReference>
<proteinExistence type="predicted"/>
<evidence type="ECO:0000313" key="5">
    <source>
        <dbReference type="EMBL" id="TKH08580.1"/>
    </source>
</evidence>
<sequence length="309" mass="34178">MYAFETNQITKKYGDHTVVNKVDLNVTQGHIFGFLGKNGAGKSTFINMVTGITTPTSGDFKILGSSEITEDKIKRRIGVLPDYSTFYDDLTGIEHLKFLGNVLGVKRSKADLIALLERVELGDAIKTKTKKYSFGMKKKLGVAQALINDPDLIFLDEPTSGVDANAVLNIHSLIKNVAAEGKTIFLTSHNLNEVEKLCDEIAIMDKGIIQAQGSMEQLRHKYQAQLTVKVKHGKIPIEHKAGLQQIFEKIGKDIEWGTENTSLVVAEESSIPVINRAFSNTKVDIYRLEVNEPSLEEIFRNLGSSQRGA</sequence>
<dbReference type="RefSeq" id="WP_137017406.1">
    <property type="nucleotide sequence ID" value="NZ_SZNS01000016.1"/>
</dbReference>
<dbReference type="InterPro" id="IPR027417">
    <property type="entry name" value="P-loop_NTPase"/>
</dbReference>
<keyword evidence="2" id="KW-0547">Nucleotide-binding</keyword>
<dbReference type="OrthoDB" id="9804819at2"/>
<dbReference type="PANTHER" id="PTHR42711:SF13">
    <property type="entry name" value="ABC TRANSPORTER, ATP-BINDING PROTEIN"/>
    <property type="match status" value="1"/>
</dbReference>
<dbReference type="AlphaFoldDB" id="A0A9X9ER01"/>
<comment type="caution">
    <text evidence="5">The sequence shown here is derived from an EMBL/GenBank/DDBJ whole genome shotgun (WGS) entry which is preliminary data.</text>
</comment>
<feature type="domain" description="ABC transporter" evidence="4">
    <location>
        <begin position="4"/>
        <end position="231"/>
    </location>
</feature>
<dbReference type="PROSITE" id="PS00211">
    <property type="entry name" value="ABC_TRANSPORTER_1"/>
    <property type="match status" value="1"/>
</dbReference>
<name>A0A9X9ER01_9BACI</name>
<evidence type="ECO:0000256" key="1">
    <source>
        <dbReference type="ARBA" id="ARBA00022448"/>
    </source>
</evidence>
<dbReference type="Pfam" id="PF00005">
    <property type="entry name" value="ABC_tran"/>
    <property type="match status" value="1"/>
</dbReference>
<dbReference type="CDD" id="cd03230">
    <property type="entry name" value="ABC_DR_subfamily_A"/>
    <property type="match status" value="1"/>
</dbReference>
<dbReference type="GO" id="GO:0016887">
    <property type="term" value="F:ATP hydrolysis activity"/>
    <property type="evidence" value="ECO:0007669"/>
    <property type="project" value="InterPro"/>
</dbReference>
<reference evidence="5 6" key="1">
    <citation type="journal article" date="2019" name="Environ. Microbiol.">
        <title>An active ?-lactamase is a part of an orchestrated cell wall stress resistance network of Bacillus subtilis and related rhizosphere species.</title>
        <authorList>
            <person name="Bucher T."/>
            <person name="Keren-Paz A."/>
            <person name="Hausser J."/>
            <person name="Olender T."/>
            <person name="Cytryn E."/>
            <person name="Kolodkin-Gal I."/>
        </authorList>
    </citation>
    <scope>NUCLEOTIDE SEQUENCE [LARGE SCALE GENOMIC DNA]</scope>
    <source>
        <strain evidence="5 6">I4</strain>
    </source>
</reference>
<evidence type="ECO:0000256" key="2">
    <source>
        <dbReference type="ARBA" id="ARBA00022741"/>
    </source>
</evidence>
<organism evidence="5 6">
    <name type="scientific">Peribacillus simplex</name>
    <dbReference type="NCBI Taxonomy" id="1478"/>
    <lineage>
        <taxon>Bacteria</taxon>
        <taxon>Bacillati</taxon>
        <taxon>Bacillota</taxon>
        <taxon>Bacilli</taxon>
        <taxon>Bacillales</taxon>
        <taxon>Bacillaceae</taxon>
        <taxon>Peribacillus</taxon>
    </lineage>
</organism>
<dbReference type="PROSITE" id="PS50893">
    <property type="entry name" value="ABC_TRANSPORTER_2"/>
    <property type="match status" value="1"/>
</dbReference>
<dbReference type="SMART" id="SM00382">
    <property type="entry name" value="AAA"/>
    <property type="match status" value="1"/>
</dbReference>
<dbReference type="InterPro" id="IPR003439">
    <property type="entry name" value="ABC_transporter-like_ATP-bd"/>
</dbReference>
<keyword evidence="1" id="KW-0813">Transport</keyword>
<dbReference type="InterPro" id="IPR025302">
    <property type="entry name" value="DrrA1/2-like_C"/>
</dbReference>
<gene>
    <name evidence="5" type="ORF">FC678_19885</name>
</gene>
<dbReference type="InterPro" id="IPR003593">
    <property type="entry name" value="AAA+_ATPase"/>
</dbReference>
<dbReference type="Pfam" id="PF13732">
    <property type="entry name" value="DrrA1-3_C"/>
    <property type="match status" value="1"/>
</dbReference>
<dbReference type="Proteomes" id="UP000309170">
    <property type="component" value="Unassembled WGS sequence"/>
</dbReference>
<keyword evidence="3 5" id="KW-0067">ATP-binding</keyword>
<evidence type="ECO:0000259" key="4">
    <source>
        <dbReference type="PROSITE" id="PS50893"/>
    </source>
</evidence>
<dbReference type="Gene3D" id="3.40.50.300">
    <property type="entry name" value="P-loop containing nucleotide triphosphate hydrolases"/>
    <property type="match status" value="1"/>
</dbReference>
<dbReference type="InterPro" id="IPR017871">
    <property type="entry name" value="ABC_transporter-like_CS"/>
</dbReference>
<evidence type="ECO:0000313" key="6">
    <source>
        <dbReference type="Proteomes" id="UP000309170"/>
    </source>
</evidence>
<accession>A0A9X9ER01</accession>
<dbReference type="EMBL" id="SZNT01000356">
    <property type="protein sequence ID" value="TKH08580.1"/>
    <property type="molecule type" value="Genomic_DNA"/>
</dbReference>